<gene>
    <name evidence="1" type="ORF">XAT740_LOCUS6666</name>
</gene>
<dbReference type="AlphaFoldDB" id="A0A813XTG6"/>
<proteinExistence type="predicted"/>
<dbReference type="Proteomes" id="UP000663828">
    <property type="component" value="Unassembled WGS sequence"/>
</dbReference>
<name>A0A813XTG6_ADIRI</name>
<organism evidence="1 2">
    <name type="scientific">Adineta ricciae</name>
    <name type="common">Rotifer</name>
    <dbReference type="NCBI Taxonomy" id="249248"/>
    <lineage>
        <taxon>Eukaryota</taxon>
        <taxon>Metazoa</taxon>
        <taxon>Spiralia</taxon>
        <taxon>Gnathifera</taxon>
        <taxon>Rotifera</taxon>
        <taxon>Eurotatoria</taxon>
        <taxon>Bdelloidea</taxon>
        <taxon>Adinetida</taxon>
        <taxon>Adinetidae</taxon>
        <taxon>Adineta</taxon>
    </lineage>
</organism>
<sequence>MIEHETALDLFQRLTIQDETKHQLLIDRLNRCHQLLFPAYAQKHACLTEVLDQNRTMTKAFLHDFIFNSIEYMNYRNELLQLPFKSEEINFNSPQANKDSLRSEKPLLQMKLDYDESIIFLYIDTEYKECPFISDYVQWYDCQTSTDLVSTLLHLEQSCFISNQTQRFVLIIDSSTQVSINDYFISTTPSHVMSVEENKLLTIQWHTILCHLIPKYQLSCVLVEHLDIDTPMFDRLIGKRDERSIRRNSKNKDTQIPFSEYAFGRLMNSEHYINNQFDYRQIRASDILNIQYDLNQSTRAMSLLDLEQ</sequence>
<dbReference type="EMBL" id="CAJNOR010000305">
    <property type="protein sequence ID" value="CAF0874475.1"/>
    <property type="molecule type" value="Genomic_DNA"/>
</dbReference>
<protein>
    <submittedName>
        <fullName evidence="1">Uncharacterized protein</fullName>
    </submittedName>
</protein>
<accession>A0A813XTG6</accession>
<reference evidence="1" key="1">
    <citation type="submission" date="2021-02" db="EMBL/GenBank/DDBJ databases">
        <authorList>
            <person name="Nowell W R."/>
        </authorList>
    </citation>
    <scope>NUCLEOTIDE SEQUENCE</scope>
</reference>
<keyword evidence="2" id="KW-1185">Reference proteome</keyword>
<evidence type="ECO:0000313" key="2">
    <source>
        <dbReference type="Proteomes" id="UP000663828"/>
    </source>
</evidence>
<evidence type="ECO:0000313" key="1">
    <source>
        <dbReference type="EMBL" id="CAF0874475.1"/>
    </source>
</evidence>
<comment type="caution">
    <text evidence="1">The sequence shown here is derived from an EMBL/GenBank/DDBJ whole genome shotgun (WGS) entry which is preliminary data.</text>
</comment>